<dbReference type="RefSeq" id="WP_188712499.1">
    <property type="nucleotide sequence ID" value="NZ_BMHO01000001.1"/>
</dbReference>
<dbReference type="AlphaFoldDB" id="A0A917DJ32"/>
<feature type="region of interest" description="Disordered" evidence="1">
    <location>
        <begin position="115"/>
        <end position="156"/>
    </location>
</feature>
<name>A0A917DJ32_9MICO</name>
<sequence>MQDDNSGPTTTHAAWGAGNPRLLVRSDAERMIQPLTTDELTIGSAEGSGLRLAGIDALHATVVHDERDEYVVTLHGEGEMNANPLSAATHPDERSETLRTGASFTAGPWRFVFDREEFADHGRPHGGREGGEMSDQQPQPPRPDYSSDAREDDPRT</sequence>
<dbReference type="EMBL" id="BMHO01000001">
    <property type="protein sequence ID" value="GGD42644.1"/>
    <property type="molecule type" value="Genomic_DNA"/>
</dbReference>
<feature type="region of interest" description="Disordered" evidence="1">
    <location>
        <begin position="1"/>
        <end position="20"/>
    </location>
</feature>
<feature type="compositionally biased region" description="Basic and acidic residues" evidence="1">
    <location>
        <begin position="145"/>
        <end position="156"/>
    </location>
</feature>
<dbReference type="Proteomes" id="UP000633205">
    <property type="component" value="Unassembled WGS sequence"/>
</dbReference>
<evidence type="ECO:0000313" key="3">
    <source>
        <dbReference type="Proteomes" id="UP000633205"/>
    </source>
</evidence>
<evidence type="ECO:0000256" key="1">
    <source>
        <dbReference type="SAM" id="MobiDB-lite"/>
    </source>
</evidence>
<accession>A0A917DJ32</accession>
<reference evidence="2" key="1">
    <citation type="journal article" date="2014" name="Int. J. Syst. Evol. Microbiol.">
        <title>Complete genome sequence of Corynebacterium casei LMG S-19264T (=DSM 44701T), isolated from a smear-ripened cheese.</title>
        <authorList>
            <consortium name="US DOE Joint Genome Institute (JGI-PGF)"/>
            <person name="Walter F."/>
            <person name="Albersmeier A."/>
            <person name="Kalinowski J."/>
            <person name="Ruckert C."/>
        </authorList>
    </citation>
    <scope>NUCLEOTIDE SEQUENCE</scope>
    <source>
        <strain evidence="2">CGMCC 1.15152</strain>
    </source>
</reference>
<comment type="caution">
    <text evidence="2">The sequence shown here is derived from an EMBL/GenBank/DDBJ whole genome shotgun (WGS) entry which is preliminary data.</text>
</comment>
<reference evidence="2" key="2">
    <citation type="submission" date="2020-09" db="EMBL/GenBank/DDBJ databases">
        <authorList>
            <person name="Sun Q."/>
            <person name="Zhou Y."/>
        </authorList>
    </citation>
    <scope>NUCLEOTIDE SEQUENCE</scope>
    <source>
        <strain evidence="2">CGMCC 1.15152</strain>
    </source>
</reference>
<evidence type="ECO:0000313" key="2">
    <source>
        <dbReference type="EMBL" id="GGD42644.1"/>
    </source>
</evidence>
<feature type="compositionally biased region" description="Basic and acidic residues" evidence="1">
    <location>
        <begin position="115"/>
        <end position="131"/>
    </location>
</feature>
<keyword evidence="3" id="KW-1185">Reference proteome</keyword>
<organism evidence="2 3">
    <name type="scientific">Microbacterium faecale</name>
    <dbReference type="NCBI Taxonomy" id="1804630"/>
    <lineage>
        <taxon>Bacteria</taxon>
        <taxon>Bacillati</taxon>
        <taxon>Actinomycetota</taxon>
        <taxon>Actinomycetes</taxon>
        <taxon>Micrococcales</taxon>
        <taxon>Microbacteriaceae</taxon>
        <taxon>Microbacterium</taxon>
    </lineage>
</organism>
<proteinExistence type="predicted"/>
<gene>
    <name evidence="2" type="ORF">GCM10010915_24660</name>
</gene>
<evidence type="ECO:0008006" key="4">
    <source>
        <dbReference type="Google" id="ProtNLM"/>
    </source>
</evidence>
<protein>
    <recommendedName>
        <fullName evidence="4">FHA domain-containing protein</fullName>
    </recommendedName>
</protein>
<feature type="compositionally biased region" description="Polar residues" evidence="1">
    <location>
        <begin position="1"/>
        <end position="12"/>
    </location>
</feature>
<feature type="region of interest" description="Disordered" evidence="1">
    <location>
        <begin position="80"/>
        <end position="102"/>
    </location>
</feature>